<evidence type="ECO:0000313" key="4">
    <source>
        <dbReference type="Proteomes" id="UP001499947"/>
    </source>
</evidence>
<sequence length="460" mass="50374">MTTPDPTPPFEDPSQDAPEDVPKDAPEGLSADSSEDAPEGLPEDPPQPLFRSAPAPPDGVVPAGSVPLDYQRFRAEPLELYRELRRDHGPVVPVLLDGTIPVWAVLGYREVVRVTTDPHLFARDSRRWHSWHLVPSDWELTSFVGYRPTMLFSEGAEHQRRAEAIWDGLAAVDQFELRAQCERVADRLIDTFAGSGRADLVAEYASQIPLRVVTRLYGLDDTESAAIQDDALHLTGNDAPLALRNMQTRTEALIKRVRENPDQVNIAAHLVAHPAGLTDDEIVNDLLGSVYAVQQPTSDLIANALRLMLTDERFAITLSGGRRSVGQALNEVLWEDTPVPFWIGRWAAEDTMLGGRRIRKGDCLMLGLAAANADPDVRPDFHSGAGGNQAHMAFSHGKHGCPPAAREIAQVIAGAAVEVLLDRLPDVTLSVDPDGLEWRVTLMMRGVAALPVRFTPAHPH</sequence>
<evidence type="ECO:0000256" key="2">
    <source>
        <dbReference type="SAM" id="MobiDB-lite"/>
    </source>
</evidence>
<dbReference type="PANTHER" id="PTHR46696:SF1">
    <property type="entry name" value="CYTOCHROME P450 YJIB-RELATED"/>
    <property type="match status" value="1"/>
</dbReference>
<evidence type="ECO:0000313" key="3">
    <source>
        <dbReference type="EMBL" id="GAA1682689.1"/>
    </source>
</evidence>
<evidence type="ECO:0000256" key="1">
    <source>
        <dbReference type="ARBA" id="ARBA00010617"/>
    </source>
</evidence>
<comment type="similarity">
    <text evidence="1">Belongs to the cytochrome P450 family.</text>
</comment>
<dbReference type="Gene3D" id="1.10.630.10">
    <property type="entry name" value="Cytochrome P450"/>
    <property type="match status" value="1"/>
</dbReference>
<dbReference type="InterPro" id="IPR002397">
    <property type="entry name" value="Cyt_P450_B"/>
</dbReference>
<feature type="compositionally biased region" description="Acidic residues" evidence="2">
    <location>
        <begin position="33"/>
        <end position="42"/>
    </location>
</feature>
<protein>
    <submittedName>
        <fullName evidence="3">Cytochrome P450</fullName>
    </submittedName>
</protein>
<dbReference type="PANTHER" id="PTHR46696">
    <property type="entry name" value="P450, PUTATIVE (EUROFUNG)-RELATED"/>
    <property type="match status" value="1"/>
</dbReference>
<name>A0ABN2H6T9_9ACTN</name>
<dbReference type="CDD" id="cd20623">
    <property type="entry name" value="CYP_unk"/>
    <property type="match status" value="1"/>
</dbReference>
<accession>A0ABN2H6T9</accession>
<feature type="region of interest" description="Disordered" evidence="2">
    <location>
        <begin position="1"/>
        <end position="65"/>
    </location>
</feature>
<dbReference type="SUPFAM" id="SSF48264">
    <property type="entry name" value="Cytochrome P450"/>
    <property type="match status" value="1"/>
</dbReference>
<dbReference type="Proteomes" id="UP001499947">
    <property type="component" value="Unassembled WGS sequence"/>
</dbReference>
<dbReference type="EMBL" id="BAAALR010000029">
    <property type="protein sequence ID" value="GAA1682689.1"/>
    <property type="molecule type" value="Genomic_DNA"/>
</dbReference>
<dbReference type="InterPro" id="IPR036396">
    <property type="entry name" value="Cyt_P450_sf"/>
</dbReference>
<comment type="caution">
    <text evidence="3">The sequence shown here is derived from an EMBL/GenBank/DDBJ whole genome shotgun (WGS) entry which is preliminary data.</text>
</comment>
<feature type="compositionally biased region" description="Pro residues" evidence="2">
    <location>
        <begin position="1"/>
        <end position="11"/>
    </location>
</feature>
<gene>
    <name evidence="3" type="ORF">GCM10009680_22750</name>
</gene>
<keyword evidence="4" id="KW-1185">Reference proteome</keyword>
<organism evidence="3 4">
    <name type="scientific">Streptomyces yatensis</name>
    <dbReference type="NCBI Taxonomy" id="155177"/>
    <lineage>
        <taxon>Bacteria</taxon>
        <taxon>Bacillati</taxon>
        <taxon>Actinomycetota</taxon>
        <taxon>Actinomycetes</taxon>
        <taxon>Kitasatosporales</taxon>
        <taxon>Streptomycetaceae</taxon>
        <taxon>Streptomyces</taxon>
        <taxon>Streptomyces violaceusniger group</taxon>
    </lineage>
</organism>
<reference evidence="3 4" key="1">
    <citation type="journal article" date="2019" name="Int. J. Syst. Evol. Microbiol.">
        <title>The Global Catalogue of Microorganisms (GCM) 10K type strain sequencing project: providing services to taxonomists for standard genome sequencing and annotation.</title>
        <authorList>
            <consortium name="The Broad Institute Genomics Platform"/>
            <consortium name="The Broad Institute Genome Sequencing Center for Infectious Disease"/>
            <person name="Wu L."/>
            <person name="Ma J."/>
        </authorList>
    </citation>
    <scope>NUCLEOTIDE SEQUENCE [LARGE SCALE GENOMIC DNA]</scope>
    <source>
        <strain evidence="3 4">JCM 13244</strain>
    </source>
</reference>
<dbReference type="PRINTS" id="PR00359">
    <property type="entry name" value="BP450"/>
</dbReference>
<proteinExistence type="inferred from homology"/>
<dbReference type="RefSeq" id="WP_211124572.1">
    <property type="nucleotide sequence ID" value="NZ_BAAALR010000029.1"/>
</dbReference>
<feature type="compositionally biased region" description="Pro residues" evidence="2">
    <location>
        <begin position="43"/>
        <end position="59"/>
    </location>
</feature>